<sequence length="68" mass="8246">MSLQNDVALITSFYDNLWQLIYQENKLTENIKKLLLKSDKKRCHDILLLILQITENKSYHLPTMRWMH</sequence>
<organism evidence="1 2">
    <name type="scientific">Callosobruchus maculatus</name>
    <name type="common">Southern cowpea weevil</name>
    <name type="synonym">Pulse bruchid</name>
    <dbReference type="NCBI Taxonomy" id="64391"/>
    <lineage>
        <taxon>Eukaryota</taxon>
        <taxon>Metazoa</taxon>
        <taxon>Ecdysozoa</taxon>
        <taxon>Arthropoda</taxon>
        <taxon>Hexapoda</taxon>
        <taxon>Insecta</taxon>
        <taxon>Pterygota</taxon>
        <taxon>Neoptera</taxon>
        <taxon>Endopterygota</taxon>
        <taxon>Coleoptera</taxon>
        <taxon>Polyphaga</taxon>
        <taxon>Cucujiformia</taxon>
        <taxon>Chrysomeloidea</taxon>
        <taxon>Chrysomelidae</taxon>
        <taxon>Bruchinae</taxon>
        <taxon>Bruchini</taxon>
        <taxon>Callosobruchus</taxon>
    </lineage>
</organism>
<evidence type="ECO:0000313" key="1">
    <source>
        <dbReference type="EMBL" id="VEN44033.1"/>
    </source>
</evidence>
<proteinExistence type="predicted"/>
<keyword evidence="2" id="KW-1185">Reference proteome</keyword>
<dbReference type="Proteomes" id="UP000410492">
    <property type="component" value="Unassembled WGS sequence"/>
</dbReference>
<dbReference type="EMBL" id="CAACVG010007171">
    <property type="protein sequence ID" value="VEN44033.1"/>
    <property type="molecule type" value="Genomic_DNA"/>
</dbReference>
<dbReference type="AlphaFoldDB" id="A0A653C8K9"/>
<protein>
    <submittedName>
        <fullName evidence="1">Uncharacterized protein</fullName>
    </submittedName>
</protein>
<accession>A0A653C8K9</accession>
<gene>
    <name evidence="1" type="ORF">CALMAC_LOCUS6983</name>
</gene>
<name>A0A653C8K9_CALMS</name>
<evidence type="ECO:0000313" key="2">
    <source>
        <dbReference type="Proteomes" id="UP000410492"/>
    </source>
</evidence>
<reference evidence="1 2" key="1">
    <citation type="submission" date="2019-01" db="EMBL/GenBank/DDBJ databases">
        <authorList>
            <person name="Sayadi A."/>
        </authorList>
    </citation>
    <scope>NUCLEOTIDE SEQUENCE [LARGE SCALE GENOMIC DNA]</scope>
</reference>